<feature type="non-terminal residue" evidence="3">
    <location>
        <position position="384"/>
    </location>
</feature>
<reference evidence="3" key="2">
    <citation type="journal article" date="2023" name="BMC Genomics">
        <title>Pest status, molecular evolution, and epigenetic factors derived from the genome assembly of Frankliniella fusca, a thysanopteran phytovirus vector.</title>
        <authorList>
            <person name="Catto M.A."/>
            <person name="Labadie P.E."/>
            <person name="Jacobson A.L."/>
            <person name="Kennedy G.G."/>
            <person name="Srinivasan R."/>
            <person name="Hunt B.G."/>
        </authorList>
    </citation>
    <scope>NUCLEOTIDE SEQUENCE</scope>
    <source>
        <strain evidence="3">PL_HMW_Pooled</strain>
    </source>
</reference>
<evidence type="ECO:0000256" key="1">
    <source>
        <dbReference type="SAM" id="MobiDB-lite"/>
    </source>
</evidence>
<name>A0AAE1LT26_9NEOP</name>
<feature type="domain" description="MULE transposase" evidence="2">
    <location>
        <begin position="38"/>
        <end position="128"/>
    </location>
</feature>
<feature type="compositionally biased region" description="Basic and acidic residues" evidence="1">
    <location>
        <begin position="352"/>
        <end position="369"/>
    </location>
</feature>
<keyword evidence="4" id="KW-1185">Reference proteome</keyword>
<reference evidence="3" key="1">
    <citation type="submission" date="2021-07" db="EMBL/GenBank/DDBJ databases">
        <authorList>
            <person name="Catto M.A."/>
            <person name="Jacobson A."/>
            <person name="Kennedy G."/>
            <person name="Labadie P."/>
            <person name="Hunt B.G."/>
            <person name="Srinivasan R."/>
        </authorList>
    </citation>
    <scope>NUCLEOTIDE SEQUENCE</scope>
    <source>
        <strain evidence="3">PL_HMW_Pooled</strain>
        <tissue evidence="3">Head</tissue>
    </source>
</reference>
<feature type="region of interest" description="Disordered" evidence="1">
    <location>
        <begin position="349"/>
        <end position="371"/>
    </location>
</feature>
<evidence type="ECO:0000259" key="2">
    <source>
        <dbReference type="Pfam" id="PF10551"/>
    </source>
</evidence>
<organism evidence="3 4">
    <name type="scientific">Frankliniella fusca</name>
    <dbReference type="NCBI Taxonomy" id="407009"/>
    <lineage>
        <taxon>Eukaryota</taxon>
        <taxon>Metazoa</taxon>
        <taxon>Ecdysozoa</taxon>
        <taxon>Arthropoda</taxon>
        <taxon>Hexapoda</taxon>
        <taxon>Insecta</taxon>
        <taxon>Pterygota</taxon>
        <taxon>Neoptera</taxon>
        <taxon>Paraneoptera</taxon>
        <taxon>Thysanoptera</taxon>
        <taxon>Terebrantia</taxon>
        <taxon>Thripoidea</taxon>
        <taxon>Thripidae</taxon>
        <taxon>Frankliniella</taxon>
    </lineage>
</organism>
<dbReference type="AlphaFoldDB" id="A0AAE1LT26"/>
<accession>A0AAE1LT26</accession>
<sequence>MFVGAVECGDELHIIFKTNIVVERLLQNQQPNAPGVQLHLDGSFKTLPKFFVQLLLLAAAFRDNVFSAYMVLMTRRKTADYTAVFRYLAEKHPDLKIESFMMDFESAMRRGVAAVWPEPPQHGCWSHYTRRIDLYTSRTPLRALKAVENTMQLFRMIGCLPLLPADLMLRGLQEVIRPDVEQLDLTRAQAAGMQALLNHVQTYWLGRIGVDVLSVSGLRRRTNNDVESWNGTLTRTAQKTHLNVWEFIDTLRKVEGRDATDFERVYKNDLQVRRSASVASKESDRQIRKATVKLHDSEKTTDDIRRFLTHMAFRNQRIISPATAFIADEREPEERDADDVAWEEALAEAEALTERQDAEQHQDGVRREVPVQAQQVQQAVLTRV</sequence>
<dbReference type="InterPro" id="IPR018289">
    <property type="entry name" value="MULE_transposase_dom"/>
</dbReference>
<dbReference type="Proteomes" id="UP001219518">
    <property type="component" value="Unassembled WGS sequence"/>
</dbReference>
<evidence type="ECO:0000313" key="4">
    <source>
        <dbReference type="Proteomes" id="UP001219518"/>
    </source>
</evidence>
<evidence type="ECO:0000313" key="3">
    <source>
        <dbReference type="EMBL" id="KAK3929347.1"/>
    </source>
</evidence>
<protein>
    <submittedName>
        <fullName evidence="3">Lipoyl synthase</fullName>
    </submittedName>
</protein>
<proteinExistence type="predicted"/>
<comment type="caution">
    <text evidence="3">The sequence shown here is derived from an EMBL/GenBank/DDBJ whole genome shotgun (WGS) entry which is preliminary data.</text>
</comment>
<dbReference type="Pfam" id="PF10551">
    <property type="entry name" value="MULE"/>
    <property type="match status" value="1"/>
</dbReference>
<gene>
    <name evidence="3" type="ORF">KUF71_017807</name>
</gene>
<dbReference type="EMBL" id="JAHWGI010001398">
    <property type="protein sequence ID" value="KAK3929347.1"/>
    <property type="molecule type" value="Genomic_DNA"/>
</dbReference>